<dbReference type="Pfam" id="PF12833">
    <property type="entry name" value="HTH_18"/>
    <property type="match status" value="1"/>
</dbReference>
<sequence>MADYQLHDYLILKSPERQHGVEFTFYLSGGHKNQSSSALAGQYAICGSGVAPKESYEWLASQRTLSINLHIEPEFFCSCLDLRTEQKSAQLAHLVEKPENKYYVRSGNTTSVMTMALQQILQCPYQSVTKRIYLESKALELMALLISEELALGQSQINAYHLKPDDIERIHCAKDILLQNIDNPPSLIELARMVGLNDCTLKRGFRQVFHTTAFGYLHHQRLEKAGQLLAIGEMSIGEVARAVGFADRSYFAAAFRKQYGVNPSVYLRTHQQPMKNSA</sequence>
<feature type="domain" description="HTH araC/xylS-type" evidence="4">
    <location>
        <begin position="171"/>
        <end position="269"/>
    </location>
</feature>
<dbReference type="InterPro" id="IPR020449">
    <property type="entry name" value="Tscrpt_reg_AraC-type_HTH"/>
</dbReference>
<keyword evidence="2" id="KW-0238">DNA-binding</keyword>
<dbReference type="PANTHER" id="PTHR47893">
    <property type="entry name" value="REGULATORY PROTEIN PCHR"/>
    <property type="match status" value="1"/>
</dbReference>
<evidence type="ECO:0000259" key="4">
    <source>
        <dbReference type="PROSITE" id="PS01124"/>
    </source>
</evidence>
<evidence type="ECO:0000256" key="1">
    <source>
        <dbReference type="ARBA" id="ARBA00023015"/>
    </source>
</evidence>
<dbReference type="PRINTS" id="PR00032">
    <property type="entry name" value="HTHARAC"/>
</dbReference>
<gene>
    <name evidence="5" type="ORF">H6F81_00220</name>
</gene>
<dbReference type="SMART" id="SM00342">
    <property type="entry name" value="HTH_ARAC"/>
    <property type="match status" value="1"/>
</dbReference>
<dbReference type="SUPFAM" id="SSF46689">
    <property type="entry name" value="Homeodomain-like"/>
    <property type="match status" value="2"/>
</dbReference>
<dbReference type="Proteomes" id="UP000638897">
    <property type="component" value="Unassembled WGS sequence"/>
</dbReference>
<evidence type="ECO:0000256" key="3">
    <source>
        <dbReference type="ARBA" id="ARBA00023163"/>
    </source>
</evidence>
<dbReference type="Gene3D" id="1.10.10.60">
    <property type="entry name" value="Homeodomain-like"/>
    <property type="match status" value="2"/>
</dbReference>
<dbReference type="InterPro" id="IPR018060">
    <property type="entry name" value="HTH_AraC"/>
</dbReference>
<accession>A0ABR7ZAR4</accession>
<dbReference type="InterPro" id="IPR053142">
    <property type="entry name" value="PchR_regulatory_protein"/>
</dbReference>
<proteinExistence type="predicted"/>
<keyword evidence="3" id="KW-0804">Transcription</keyword>
<dbReference type="PROSITE" id="PS01124">
    <property type="entry name" value="HTH_ARAC_FAMILY_2"/>
    <property type="match status" value="1"/>
</dbReference>
<keyword evidence="1" id="KW-0805">Transcription regulation</keyword>
<organism evidence="5 6">
    <name type="scientific">Anabaena cylindrica FACHB-318</name>
    <dbReference type="NCBI Taxonomy" id="2692880"/>
    <lineage>
        <taxon>Bacteria</taxon>
        <taxon>Bacillati</taxon>
        <taxon>Cyanobacteriota</taxon>
        <taxon>Cyanophyceae</taxon>
        <taxon>Nostocales</taxon>
        <taxon>Nostocaceae</taxon>
        <taxon>Anabaena</taxon>
    </lineage>
</organism>
<name>A0ABR7ZAR4_ANACY</name>
<evidence type="ECO:0000256" key="2">
    <source>
        <dbReference type="ARBA" id="ARBA00023125"/>
    </source>
</evidence>
<dbReference type="PANTHER" id="PTHR47893:SF1">
    <property type="entry name" value="REGULATORY PROTEIN PCHR"/>
    <property type="match status" value="1"/>
</dbReference>
<reference evidence="5 6" key="1">
    <citation type="journal article" date="2020" name="ISME J.">
        <title>Comparative genomics reveals insights into cyanobacterial evolution and habitat adaptation.</title>
        <authorList>
            <person name="Chen M.Y."/>
            <person name="Teng W.K."/>
            <person name="Zhao L."/>
            <person name="Hu C.X."/>
            <person name="Zhou Y.K."/>
            <person name="Han B.P."/>
            <person name="Song L.R."/>
            <person name="Shu W.S."/>
        </authorList>
    </citation>
    <scope>NUCLEOTIDE SEQUENCE [LARGE SCALE GENOMIC DNA]</scope>
    <source>
        <strain evidence="5 6">FACHB-318</strain>
    </source>
</reference>
<comment type="caution">
    <text evidence="5">The sequence shown here is derived from an EMBL/GenBank/DDBJ whole genome shotgun (WGS) entry which is preliminary data.</text>
</comment>
<evidence type="ECO:0000313" key="6">
    <source>
        <dbReference type="Proteomes" id="UP000638897"/>
    </source>
</evidence>
<evidence type="ECO:0000313" key="5">
    <source>
        <dbReference type="EMBL" id="MBD2169681.1"/>
    </source>
</evidence>
<protein>
    <submittedName>
        <fullName evidence="5">Helix-turn-helix transcriptional regulator</fullName>
    </submittedName>
</protein>
<dbReference type="InterPro" id="IPR009057">
    <property type="entry name" value="Homeodomain-like_sf"/>
</dbReference>
<dbReference type="EMBL" id="JACJQC010000001">
    <property type="protein sequence ID" value="MBD2169681.1"/>
    <property type="molecule type" value="Genomic_DNA"/>
</dbReference>
<keyword evidence="6" id="KW-1185">Reference proteome</keyword>